<protein>
    <submittedName>
        <fullName evidence="2">Uncharacterized protein</fullName>
    </submittedName>
</protein>
<keyword evidence="3" id="KW-1185">Reference proteome</keyword>
<dbReference type="Proteomes" id="UP001632038">
    <property type="component" value="Unassembled WGS sequence"/>
</dbReference>
<dbReference type="EMBL" id="JAVIJP010000013">
    <property type="protein sequence ID" value="KAL3646513.1"/>
    <property type="molecule type" value="Genomic_DNA"/>
</dbReference>
<evidence type="ECO:0000256" key="1">
    <source>
        <dbReference type="SAM" id="Phobius"/>
    </source>
</evidence>
<sequence>MTEKAKPKKHKAKELAAKADAALINWGIVKTVEPLSPLRRGQRQGRGDVGSAVEPWAAVISGFAAALVLIGCNIIRMVGFFIGEAGAIRRRRW</sequence>
<evidence type="ECO:0000313" key="3">
    <source>
        <dbReference type="Proteomes" id="UP001632038"/>
    </source>
</evidence>
<keyword evidence="1" id="KW-0812">Transmembrane</keyword>
<proteinExistence type="predicted"/>
<organism evidence="2 3">
    <name type="scientific">Castilleja foliolosa</name>
    <dbReference type="NCBI Taxonomy" id="1961234"/>
    <lineage>
        <taxon>Eukaryota</taxon>
        <taxon>Viridiplantae</taxon>
        <taxon>Streptophyta</taxon>
        <taxon>Embryophyta</taxon>
        <taxon>Tracheophyta</taxon>
        <taxon>Spermatophyta</taxon>
        <taxon>Magnoliopsida</taxon>
        <taxon>eudicotyledons</taxon>
        <taxon>Gunneridae</taxon>
        <taxon>Pentapetalae</taxon>
        <taxon>asterids</taxon>
        <taxon>lamiids</taxon>
        <taxon>Lamiales</taxon>
        <taxon>Orobanchaceae</taxon>
        <taxon>Pedicularideae</taxon>
        <taxon>Castillejinae</taxon>
        <taxon>Castilleja</taxon>
    </lineage>
</organism>
<keyword evidence="1" id="KW-1133">Transmembrane helix</keyword>
<keyword evidence="1" id="KW-0472">Membrane</keyword>
<name>A0ABD3DW94_9LAMI</name>
<gene>
    <name evidence="2" type="ORF">CASFOL_011693</name>
</gene>
<dbReference type="AlphaFoldDB" id="A0ABD3DW94"/>
<comment type="caution">
    <text evidence="2">The sequence shown here is derived from an EMBL/GenBank/DDBJ whole genome shotgun (WGS) entry which is preliminary data.</text>
</comment>
<accession>A0ABD3DW94</accession>
<feature type="transmembrane region" description="Helical" evidence="1">
    <location>
        <begin position="56"/>
        <end position="82"/>
    </location>
</feature>
<reference evidence="3" key="1">
    <citation type="journal article" date="2024" name="IScience">
        <title>Strigolactones Initiate the Formation of Haustorium-like Structures in Castilleja.</title>
        <authorList>
            <person name="Buerger M."/>
            <person name="Peterson D."/>
            <person name="Chory J."/>
        </authorList>
    </citation>
    <scope>NUCLEOTIDE SEQUENCE [LARGE SCALE GENOMIC DNA]</scope>
</reference>
<evidence type="ECO:0000313" key="2">
    <source>
        <dbReference type="EMBL" id="KAL3646513.1"/>
    </source>
</evidence>